<reference evidence="1" key="1">
    <citation type="submission" date="2014-09" db="EMBL/GenBank/DDBJ databases">
        <authorList>
            <person name="Magalhaes I.L.F."/>
            <person name="Oliveira U."/>
            <person name="Santos F.R."/>
            <person name="Vidigal T.H.D.A."/>
            <person name="Brescovit A.D."/>
            <person name="Santos A.J."/>
        </authorList>
    </citation>
    <scope>NUCLEOTIDE SEQUENCE</scope>
    <source>
        <tissue evidence="1">Shoot tissue taken approximately 20 cm above the soil surface</tissue>
    </source>
</reference>
<sequence length="42" mass="4839">MFTSVELDFPINTPKNFFPRRGQNLSFELEFGTQKKCKLTAG</sequence>
<name>A0A0A8YPZ9_ARUDO</name>
<accession>A0A0A8YPZ9</accession>
<evidence type="ECO:0000313" key="1">
    <source>
        <dbReference type="EMBL" id="JAD28834.1"/>
    </source>
</evidence>
<reference evidence="1" key="2">
    <citation type="journal article" date="2015" name="Data Brief">
        <title>Shoot transcriptome of the giant reed, Arundo donax.</title>
        <authorList>
            <person name="Barrero R.A."/>
            <person name="Guerrero F.D."/>
            <person name="Moolhuijzen P."/>
            <person name="Goolsby J.A."/>
            <person name="Tidwell J."/>
            <person name="Bellgard S.E."/>
            <person name="Bellgard M.I."/>
        </authorList>
    </citation>
    <scope>NUCLEOTIDE SEQUENCE</scope>
    <source>
        <tissue evidence="1">Shoot tissue taken approximately 20 cm above the soil surface</tissue>
    </source>
</reference>
<organism evidence="1">
    <name type="scientific">Arundo donax</name>
    <name type="common">Giant reed</name>
    <name type="synonym">Donax arundinaceus</name>
    <dbReference type="NCBI Taxonomy" id="35708"/>
    <lineage>
        <taxon>Eukaryota</taxon>
        <taxon>Viridiplantae</taxon>
        <taxon>Streptophyta</taxon>
        <taxon>Embryophyta</taxon>
        <taxon>Tracheophyta</taxon>
        <taxon>Spermatophyta</taxon>
        <taxon>Magnoliopsida</taxon>
        <taxon>Liliopsida</taxon>
        <taxon>Poales</taxon>
        <taxon>Poaceae</taxon>
        <taxon>PACMAD clade</taxon>
        <taxon>Arundinoideae</taxon>
        <taxon>Arundineae</taxon>
        <taxon>Arundo</taxon>
    </lineage>
</organism>
<dbReference type="AlphaFoldDB" id="A0A0A8YPZ9"/>
<protein>
    <submittedName>
        <fullName evidence="1">Uncharacterized protein</fullName>
    </submittedName>
</protein>
<proteinExistence type="predicted"/>
<dbReference type="EMBL" id="GBRH01269061">
    <property type="protein sequence ID" value="JAD28834.1"/>
    <property type="molecule type" value="Transcribed_RNA"/>
</dbReference>